<dbReference type="InterPro" id="IPR002919">
    <property type="entry name" value="TIL_dom"/>
</dbReference>
<dbReference type="CDD" id="cd19941">
    <property type="entry name" value="TIL"/>
    <property type="match status" value="1"/>
</dbReference>
<proteinExistence type="predicted"/>
<feature type="domain" description="VWFC" evidence="7">
    <location>
        <begin position="102"/>
        <end position="165"/>
    </location>
</feature>
<keyword evidence="4" id="KW-0677">Repeat</keyword>
<feature type="signal peptide" evidence="6">
    <location>
        <begin position="1"/>
        <end position="27"/>
    </location>
</feature>
<evidence type="ECO:0000259" key="8">
    <source>
        <dbReference type="PROSITE" id="PS51233"/>
    </source>
</evidence>
<dbReference type="InterPro" id="IPR001007">
    <property type="entry name" value="VWF_dom"/>
</dbReference>
<evidence type="ECO:0000256" key="1">
    <source>
        <dbReference type="ARBA" id="ARBA00004613"/>
    </source>
</evidence>
<keyword evidence="5" id="KW-1015">Disulfide bond</keyword>
<dbReference type="Proteomes" id="UP001163046">
    <property type="component" value="Unassembled WGS sequence"/>
</dbReference>
<dbReference type="Gene3D" id="2.10.25.10">
    <property type="entry name" value="Laminin"/>
    <property type="match status" value="1"/>
</dbReference>
<keyword evidence="10" id="KW-1185">Reference proteome</keyword>
<feature type="domain" description="VWFD" evidence="8">
    <location>
        <begin position="169"/>
        <end position="343"/>
    </location>
</feature>
<comment type="subcellular location">
    <subcellularLocation>
        <location evidence="1">Secreted</location>
    </subcellularLocation>
</comment>
<dbReference type="InterPro" id="IPR001846">
    <property type="entry name" value="VWF_type-D"/>
</dbReference>
<dbReference type="PANTHER" id="PTHR46698">
    <property type="entry name" value="CROSSVEINLESS 2"/>
    <property type="match status" value="1"/>
</dbReference>
<reference evidence="9" key="1">
    <citation type="submission" date="2023-01" db="EMBL/GenBank/DDBJ databases">
        <title>Genome assembly of the deep-sea coral Lophelia pertusa.</title>
        <authorList>
            <person name="Herrera S."/>
            <person name="Cordes E."/>
        </authorList>
    </citation>
    <scope>NUCLEOTIDE SEQUENCE</scope>
    <source>
        <strain evidence="9">USNM1676648</strain>
        <tissue evidence="9">Polyp</tissue>
    </source>
</reference>
<comment type="caution">
    <text evidence="9">The sequence shown here is derived from an EMBL/GenBank/DDBJ whole genome shotgun (WGS) entry which is preliminary data.</text>
</comment>
<dbReference type="OrthoDB" id="6019304at2759"/>
<evidence type="ECO:0000256" key="6">
    <source>
        <dbReference type="SAM" id="SignalP"/>
    </source>
</evidence>
<sequence>MYDSREAHNLQLLSTLAFLLLVQFYVAGSTAPGLLGKLASCTVENEVIQIPILAGNPCYVCRCKNKSVECSQACPRINGCKGIVKKEKGECCPACQETQESTSCTHEGRTHKNNESWFERDCQICFCINGSVSCEHQRCSSPASLKCPDGKKKGQVPGACCPQCIEETGVCTSYGDPHYQTFDGQMFNFHGTCRYQLTSDCVGDTFTIRMRNERRYSNVYAWSKALTIHLGDSTIVLHKDLQVKVNRSDVDLPYYHLPHFQITKGSFTITLVSKIGVQVQWDGSGFIEIQVPKSFMGKVCGLCGNFNGNTKDEFALKNGRLASSAREFGEGWSLGRSRNNGCEKAPSPPVDSTVTKCISRLRVYWRAQKRCWPIKKQFENCHKKVNPKAFFWSCIADVCQCSGRRCECEAVMAYARACRREGVAVTWGRKNTCVSCKGGAIFDDCVPACQRTCDNKDGVSVPCPTRSCVPGCRCPAGTVWNSQRTKCIQMWKCPPQLASIQGKLRIAAVSSKRSHKWIWQLNSDTGR</sequence>
<dbReference type="InterPro" id="IPR014853">
    <property type="entry name" value="VWF/SSPO/ZAN-like_Cys-rich_dom"/>
</dbReference>
<evidence type="ECO:0008006" key="11">
    <source>
        <dbReference type="Google" id="ProtNLM"/>
    </source>
</evidence>
<dbReference type="SUPFAM" id="SSF57567">
    <property type="entry name" value="Serine protease inhibitors"/>
    <property type="match status" value="1"/>
</dbReference>
<evidence type="ECO:0000256" key="3">
    <source>
        <dbReference type="ARBA" id="ARBA00022729"/>
    </source>
</evidence>
<keyword evidence="3 6" id="KW-0732">Signal</keyword>
<dbReference type="PROSITE" id="PS50184">
    <property type="entry name" value="VWFC_2"/>
    <property type="match status" value="1"/>
</dbReference>
<dbReference type="EMBL" id="MU825414">
    <property type="protein sequence ID" value="KAJ7390597.1"/>
    <property type="molecule type" value="Genomic_DNA"/>
</dbReference>
<evidence type="ECO:0000259" key="7">
    <source>
        <dbReference type="PROSITE" id="PS50184"/>
    </source>
</evidence>
<evidence type="ECO:0000313" key="10">
    <source>
        <dbReference type="Proteomes" id="UP001163046"/>
    </source>
</evidence>
<keyword evidence="2" id="KW-0964">Secreted</keyword>
<name>A0A9X0D7T8_9CNID</name>
<dbReference type="InterPro" id="IPR036084">
    <property type="entry name" value="Ser_inhib-like_sf"/>
</dbReference>
<organism evidence="9 10">
    <name type="scientific">Desmophyllum pertusum</name>
    <dbReference type="NCBI Taxonomy" id="174260"/>
    <lineage>
        <taxon>Eukaryota</taxon>
        <taxon>Metazoa</taxon>
        <taxon>Cnidaria</taxon>
        <taxon>Anthozoa</taxon>
        <taxon>Hexacorallia</taxon>
        <taxon>Scleractinia</taxon>
        <taxon>Caryophylliina</taxon>
        <taxon>Caryophylliidae</taxon>
        <taxon>Desmophyllum</taxon>
    </lineage>
</organism>
<feature type="chain" id="PRO_5040926059" description="BMP-binding endothelial regulator protein" evidence="6">
    <location>
        <begin position="28"/>
        <end position="527"/>
    </location>
</feature>
<dbReference type="PANTHER" id="PTHR46698:SF4">
    <property type="entry name" value="CROSSVEINLESS 2"/>
    <property type="match status" value="1"/>
</dbReference>
<evidence type="ECO:0000256" key="4">
    <source>
        <dbReference type="ARBA" id="ARBA00022737"/>
    </source>
</evidence>
<evidence type="ECO:0000256" key="5">
    <source>
        <dbReference type="ARBA" id="ARBA00023157"/>
    </source>
</evidence>
<evidence type="ECO:0000256" key="2">
    <source>
        <dbReference type="ARBA" id="ARBA00022525"/>
    </source>
</evidence>
<protein>
    <recommendedName>
        <fullName evidence="11">BMP-binding endothelial regulator protein</fullName>
    </recommendedName>
</protein>
<dbReference type="SMART" id="SM00214">
    <property type="entry name" value="VWC"/>
    <property type="match status" value="2"/>
</dbReference>
<dbReference type="Gene3D" id="6.20.200.20">
    <property type="match status" value="2"/>
</dbReference>
<gene>
    <name evidence="9" type="ORF">OS493_023986</name>
</gene>
<dbReference type="SUPFAM" id="SSF57603">
    <property type="entry name" value="FnI-like domain"/>
    <property type="match status" value="1"/>
</dbReference>
<dbReference type="Pfam" id="PF08742">
    <property type="entry name" value="C8"/>
    <property type="match status" value="1"/>
</dbReference>
<dbReference type="PROSITE" id="PS01208">
    <property type="entry name" value="VWFC_1"/>
    <property type="match status" value="1"/>
</dbReference>
<dbReference type="Pfam" id="PF00094">
    <property type="entry name" value="VWD"/>
    <property type="match status" value="1"/>
</dbReference>
<dbReference type="SMART" id="SM00832">
    <property type="entry name" value="C8"/>
    <property type="match status" value="1"/>
</dbReference>
<dbReference type="InterPro" id="IPR052424">
    <property type="entry name" value="Kielin_Chordin-BMP_Reg"/>
</dbReference>
<dbReference type="AlphaFoldDB" id="A0A9X0D7T8"/>
<dbReference type="Pfam" id="PF00093">
    <property type="entry name" value="VWC"/>
    <property type="match status" value="1"/>
</dbReference>
<dbReference type="GO" id="GO:0005576">
    <property type="term" value="C:extracellular region"/>
    <property type="evidence" value="ECO:0007669"/>
    <property type="project" value="UniProtKB-SubCell"/>
</dbReference>
<dbReference type="Pfam" id="PF01826">
    <property type="entry name" value="TIL"/>
    <property type="match status" value="1"/>
</dbReference>
<dbReference type="PROSITE" id="PS51233">
    <property type="entry name" value="VWFD"/>
    <property type="match status" value="1"/>
</dbReference>
<evidence type="ECO:0000313" key="9">
    <source>
        <dbReference type="EMBL" id="KAJ7390597.1"/>
    </source>
</evidence>
<accession>A0A9X0D7T8</accession>
<dbReference type="SMART" id="SM00216">
    <property type="entry name" value="VWD"/>
    <property type="match status" value="1"/>
</dbReference>